<accession>A0A9N8HUD3</accession>
<sequence length="133" mass="14476">MESSDTPDQAVSNAIAKEACIKSTAMYIPFRVQAKGPPVAILETLWKLGPVPTRSNSPRQALAKERPIPTPTARKRIRIVSDWIGVGTKRQRLLLNFQRRNASRIERSSANGGNMGISPPINPTLNRCGASSA</sequence>
<dbReference type="EMBL" id="CAICTM010001637">
    <property type="protein sequence ID" value="CAB9525175.1"/>
    <property type="molecule type" value="Genomic_DNA"/>
</dbReference>
<feature type="compositionally biased region" description="Polar residues" evidence="1">
    <location>
        <begin position="123"/>
        <end position="133"/>
    </location>
</feature>
<proteinExistence type="predicted"/>
<dbReference type="AlphaFoldDB" id="A0A9N8HUD3"/>
<dbReference type="Proteomes" id="UP001153069">
    <property type="component" value="Unassembled WGS sequence"/>
</dbReference>
<protein>
    <submittedName>
        <fullName evidence="2">Uncharacterized protein</fullName>
    </submittedName>
</protein>
<evidence type="ECO:0000313" key="3">
    <source>
        <dbReference type="Proteomes" id="UP001153069"/>
    </source>
</evidence>
<evidence type="ECO:0000256" key="1">
    <source>
        <dbReference type="SAM" id="MobiDB-lite"/>
    </source>
</evidence>
<keyword evidence="3" id="KW-1185">Reference proteome</keyword>
<name>A0A9N8HUD3_9STRA</name>
<reference evidence="2" key="1">
    <citation type="submission" date="2020-06" db="EMBL/GenBank/DDBJ databases">
        <authorList>
            <consortium name="Plant Systems Biology data submission"/>
        </authorList>
    </citation>
    <scope>NUCLEOTIDE SEQUENCE</scope>
    <source>
        <strain evidence="2">D6</strain>
    </source>
</reference>
<evidence type="ECO:0000313" key="2">
    <source>
        <dbReference type="EMBL" id="CAB9525175.1"/>
    </source>
</evidence>
<comment type="caution">
    <text evidence="2">The sequence shown here is derived from an EMBL/GenBank/DDBJ whole genome shotgun (WGS) entry which is preliminary data.</text>
</comment>
<feature type="region of interest" description="Disordered" evidence="1">
    <location>
        <begin position="106"/>
        <end position="133"/>
    </location>
</feature>
<gene>
    <name evidence="2" type="ORF">SEMRO_1639_G287881.1</name>
</gene>
<organism evidence="2 3">
    <name type="scientific">Seminavis robusta</name>
    <dbReference type="NCBI Taxonomy" id="568900"/>
    <lineage>
        <taxon>Eukaryota</taxon>
        <taxon>Sar</taxon>
        <taxon>Stramenopiles</taxon>
        <taxon>Ochrophyta</taxon>
        <taxon>Bacillariophyta</taxon>
        <taxon>Bacillariophyceae</taxon>
        <taxon>Bacillariophycidae</taxon>
        <taxon>Naviculales</taxon>
        <taxon>Naviculaceae</taxon>
        <taxon>Seminavis</taxon>
    </lineage>
</organism>